<comment type="subcellular location">
    <subcellularLocation>
        <location evidence="7">Cytoplasm</location>
    </subcellularLocation>
</comment>
<proteinExistence type="inferred from homology"/>
<dbReference type="GO" id="GO:0097367">
    <property type="term" value="F:carbohydrate derivative binding"/>
    <property type="evidence" value="ECO:0007669"/>
    <property type="project" value="InterPro"/>
</dbReference>
<dbReference type="Gene3D" id="1.10.1390.10">
    <property type="match status" value="1"/>
</dbReference>
<dbReference type="EC" id="5.3.1.9" evidence="7"/>
<dbReference type="UniPathway" id="UPA00138"/>
<dbReference type="InterPro" id="IPR035476">
    <property type="entry name" value="SIS_PGI_1"/>
</dbReference>
<dbReference type="EMBL" id="QEHR01000003">
    <property type="protein sequence ID" value="PVW15714.1"/>
    <property type="molecule type" value="Genomic_DNA"/>
</dbReference>
<dbReference type="CDD" id="cd05016">
    <property type="entry name" value="SIS_PGI_2"/>
    <property type="match status" value="1"/>
</dbReference>
<evidence type="ECO:0000313" key="9">
    <source>
        <dbReference type="EMBL" id="PVW15714.1"/>
    </source>
</evidence>
<dbReference type="OrthoDB" id="140919at2"/>
<keyword evidence="5 7" id="KW-0413">Isomerase</keyword>
<reference evidence="9 10" key="1">
    <citation type="submission" date="2018-04" db="EMBL/GenBank/DDBJ databases">
        <title>Marixanthomonas spongiae HN-E44 sp. nov., isolated from a marine sponge.</title>
        <authorList>
            <person name="Luo L."/>
            <person name="Zhuang L."/>
        </authorList>
    </citation>
    <scope>NUCLEOTIDE SEQUENCE [LARGE SCALE GENOMIC DNA]</scope>
    <source>
        <strain evidence="9 10">HN-E44</strain>
    </source>
</reference>
<keyword evidence="4 7" id="KW-0324">Glycolysis</keyword>
<dbReference type="SUPFAM" id="SSF53697">
    <property type="entry name" value="SIS domain"/>
    <property type="match status" value="1"/>
</dbReference>
<name>A0A2U0I3S1_9FLAO</name>
<dbReference type="GO" id="GO:0051156">
    <property type="term" value="P:glucose 6-phosphate metabolic process"/>
    <property type="evidence" value="ECO:0007669"/>
    <property type="project" value="TreeGrafter"/>
</dbReference>
<dbReference type="RefSeq" id="WP_116693736.1">
    <property type="nucleotide sequence ID" value="NZ_QEHR01000003.1"/>
</dbReference>
<evidence type="ECO:0000256" key="1">
    <source>
        <dbReference type="ARBA" id="ARBA00004926"/>
    </source>
</evidence>
<dbReference type="PROSITE" id="PS00765">
    <property type="entry name" value="P_GLUCOSE_ISOMERASE_1"/>
    <property type="match status" value="1"/>
</dbReference>
<gene>
    <name evidence="7" type="primary">pgi</name>
    <name evidence="9" type="ORF">DDV96_05440</name>
</gene>
<dbReference type="PANTHER" id="PTHR11469">
    <property type="entry name" value="GLUCOSE-6-PHOSPHATE ISOMERASE"/>
    <property type="match status" value="1"/>
</dbReference>
<comment type="catalytic activity">
    <reaction evidence="6 7 8">
        <text>alpha-D-glucose 6-phosphate = beta-D-fructose 6-phosphate</text>
        <dbReference type="Rhea" id="RHEA:11816"/>
        <dbReference type="ChEBI" id="CHEBI:57634"/>
        <dbReference type="ChEBI" id="CHEBI:58225"/>
        <dbReference type="EC" id="5.3.1.9"/>
    </reaction>
</comment>
<dbReference type="GO" id="GO:0006094">
    <property type="term" value="P:gluconeogenesis"/>
    <property type="evidence" value="ECO:0007669"/>
    <property type="project" value="UniProtKB-UniRule"/>
</dbReference>
<comment type="function">
    <text evidence="7">Catalyzes the reversible isomerization of glucose-6-phosphate to fructose-6-phosphate.</text>
</comment>
<dbReference type="InterPro" id="IPR023096">
    <property type="entry name" value="G6P_Isomerase_C"/>
</dbReference>
<comment type="pathway">
    <text evidence="1 7 8">Carbohydrate degradation; glycolysis; D-glyceraldehyde 3-phosphate and glycerone phosphate from D-glucose: step 2/4.</text>
</comment>
<feature type="active site" description="Proton donor" evidence="7">
    <location>
        <position position="346"/>
    </location>
</feature>
<dbReference type="Proteomes" id="UP000245962">
    <property type="component" value="Unassembled WGS sequence"/>
</dbReference>
<dbReference type="Pfam" id="PF00342">
    <property type="entry name" value="PGI"/>
    <property type="match status" value="1"/>
</dbReference>
<evidence type="ECO:0000256" key="8">
    <source>
        <dbReference type="RuleBase" id="RU000612"/>
    </source>
</evidence>
<organism evidence="9 10">
    <name type="scientific">Marixanthomonas spongiae</name>
    <dbReference type="NCBI Taxonomy" id="2174845"/>
    <lineage>
        <taxon>Bacteria</taxon>
        <taxon>Pseudomonadati</taxon>
        <taxon>Bacteroidota</taxon>
        <taxon>Flavobacteriia</taxon>
        <taxon>Flavobacteriales</taxon>
        <taxon>Flavobacteriaceae</taxon>
        <taxon>Marixanthomonas</taxon>
    </lineage>
</organism>
<accession>A0A2U0I3S1</accession>
<dbReference type="Gene3D" id="3.40.50.10490">
    <property type="entry name" value="Glucose-6-phosphate isomerase like protein, domain 1"/>
    <property type="match status" value="2"/>
</dbReference>
<dbReference type="PROSITE" id="PS51463">
    <property type="entry name" value="P_GLUCOSE_ISOMERASE_3"/>
    <property type="match status" value="1"/>
</dbReference>
<comment type="similarity">
    <text evidence="2 7 8">Belongs to the GPI family.</text>
</comment>
<comment type="caution">
    <text evidence="9">The sequence shown here is derived from an EMBL/GenBank/DDBJ whole genome shotgun (WGS) entry which is preliminary data.</text>
</comment>
<dbReference type="GO" id="GO:0048029">
    <property type="term" value="F:monosaccharide binding"/>
    <property type="evidence" value="ECO:0007669"/>
    <property type="project" value="TreeGrafter"/>
</dbReference>
<sequence>MSLPKINPTQTKAWKALQQHFSEMENKKMQDLFAEDATRSKKFAIEWNDFFIDYSKNRMTDTTKRLLIDLAKEVKLEEAISAQFKGIKINETEDRAVLHTALRDFSDMRPEVSDTLQKMKVFSEAVISGAWKGCTGKPITDVVNIGVGGSDLGPKMVTEALQYYKNHLNVHFISNVDGDHVSESIQDLNPETTLFIVVSKSFTTLETLTNANTVRNWFLKQHSAQDIENHFVAVSTNKEAVFDFGIASKNIFPMWDWVGGRFSLWSAVGLSICCAVGYDNFEALLKGAHEMDTHFQTSAFGENIPVILAMLSIWYANFFEAESEAVIPYSEYLSKLVTYLQQGVMESNGKGTDRNGNKVNYTTGTIVWGDTGTNAQHAFFQLLHQGKRLIPVDFIAFAKSLHGKKEHHKKLISNCFAQSESLLQGTYGKEIENPYKQFEGNKPSNTILIEKLTPHNLGSLLALYEHKLFVQGVVWNIFSYDQWGVELGKTVAKNVMEAIRTKDCSLITNQSTENLLSKISK</sequence>
<feature type="active site" evidence="7">
    <location>
        <position position="489"/>
    </location>
</feature>
<evidence type="ECO:0000256" key="3">
    <source>
        <dbReference type="ARBA" id="ARBA00022432"/>
    </source>
</evidence>
<feature type="active site" evidence="7">
    <location>
        <position position="377"/>
    </location>
</feature>
<evidence type="ECO:0000256" key="6">
    <source>
        <dbReference type="ARBA" id="ARBA00029321"/>
    </source>
</evidence>
<evidence type="ECO:0000256" key="5">
    <source>
        <dbReference type="ARBA" id="ARBA00023235"/>
    </source>
</evidence>
<dbReference type="InterPro" id="IPR001672">
    <property type="entry name" value="G6P_Isomerase"/>
</dbReference>
<dbReference type="UniPathway" id="UPA00109">
    <property type="reaction ID" value="UER00181"/>
</dbReference>
<dbReference type="GO" id="GO:0004347">
    <property type="term" value="F:glucose-6-phosphate isomerase activity"/>
    <property type="evidence" value="ECO:0007669"/>
    <property type="project" value="UniProtKB-UniRule"/>
</dbReference>
<keyword evidence="3 7" id="KW-0312">Gluconeogenesis</keyword>
<dbReference type="AlphaFoldDB" id="A0A2U0I3S1"/>
<keyword evidence="10" id="KW-1185">Reference proteome</keyword>
<dbReference type="GO" id="GO:0006096">
    <property type="term" value="P:glycolytic process"/>
    <property type="evidence" value="ECO:0007669"/>
    <property type="project" value="UniProtKB-UniRule"/>
</dbReference>
<dbReference type="PRINTS" id="PR00662">
    <property type="entry name" value="G6PISOMERASE"/>
</dbReference>
<dbReference type="InterPro" id="IPR035482">
    <property type="entry name" value="SIS_PGI_2"/>
</dbReference>
<dbReference type="GO" id="GO:0005829">
    <property type="term" value="C:cytosol"/>
    <property type="evidence" value="ECO:0007669"/>
    <property type="project" value="TreeGrafter"/>
</dbReference>
<evidence type="ECO:0000256" key="4">
    <source>
        <dbReference type="ARBA" id="ARBA00023152"/>
    </source>
</evidence>
<protein>
    <recommendedName>
        <fullName evidence="7">Glucose-6-phosphate isomerase</fullName>
        <shortName evidence="7">GPI</shortName>
        <ecNumber evidence="7">5.3.1.9</ecNumber>
    </recommendedName>
    <alternativeName>
        <fullName evidence="7">Phosphoglucose isomerase</fullName>
        <shortName evidence="7">PGI</shortName>
    </alternativeName>
    <alternativeName>
        <fullName evidence="7">Phosphohexose isomerase</fullName>
        <shortName evidence="7">PHI</shortName>
    </alternativeName>
</protein>
<evidence type="ECO:0000256" key="7">
    <source>
        <dbReference type="HAMAP-Rule" id="MF_00473"/>
    </source>
</evidence>
<dbReference type="HAMAP" id="MF_00473">
    <property type="entry name" value="G6P_isomerase"/>
    <property type="match status" value="1"/>
</dbReference>
<dbReference type="PROSITE" id="PS00174">
    <property type="entry name" value="P_GLUCOSE_ISOMERASE_2"/>
    <property type="match status" value="1"/>
</dbReference>
<dbReference type="PANTHER" id="PTHR11469:SF1">
    <property type="entry name" value="GLUCOSE-6-PHOSPHATE ISOMERASE"/>
    <property type="match status" value="1"/>
</dbReference>
<keyword evidence="7" id="KW-0963">Cytoplasm</keyword>
<evidence type="ECO:0000313" key="10">
    <source>
        <dbReference type="Proteomes" id="UP000245962"/>
    </source>
</evidence>
<dbReference type="InterPro" id="IPR046348">
    <property type="entry name" value="SIS_dom_sf"/>
</dbReference>
<dbReference type="NCBIfam" id="NF001211">
    <property type="entry name" value="PRK00179.1"/>
    <property type="match status" value="1"/>
</dbReference>
<comment type="pathway">
    <text evidence="7">Carbohydrate biosynthesis; gluconeogenesis.</text>
</comment>
<dbReference type="CDD" id="cd05015">
    <property type="entry name" value="SIS_PGI_1"/>
    <property type="match status" value="1"/>
</dbReference>
<dbReference type="InterPro" id="IPR018189">
    <property type="entry name" value="Phosphoglucose_isomerase_CS"/>
</dbReference>
<evidence type="ECO:0000256" key="2">
    <source>
        <dbReference type="ARBA" id="ARBA00006604"/>
    </source>
</evidence>